<proteinExistence type="predicted"/>
<name>A0A8T0VIU1_PANVG</name>
<organism evidence="2 3">
    <name type="scientific">Panicum virgatum</name>
    <name type="common">Blackwell switchgrass</name>
    <dbReference type="NCBI Taxonomy" id="38727"/>
    <lineage>
        <taxon>Eukaryota</taxon>
        <taxon>Viridiplantae</taxon>
        <taxon>Streptophyta</taxon>
        <taxon>Embryophyta</taxon>
        <taxon>Tracheophyta</taxon>
        <taxon>Spermatophyta</taxon>
        <taxon>Magnoliopsida</taxon>
        <taxon>Liliopsida</taxon>
        <taxon>Poales</taxon>
        <taxon>Poaceae</taxon>
        <taxon>PACMAD clade</taxon>
        <taxon>Panicoideae</taxon>
        <taxon>Panicodae</taxon>
        <taxon>Paniceae</taxon>
        <taxon>Panicinae</taxon>
        <taxon>Panicum</taxon>
        <taxon>Panicum sect. Hiantes</taxon>
    </lineage>
</organism>
<feature type="region of interest" description="Disordered" evidence="1">
    <location>
        <begin position="42"/>
        <end position="121"/>
    </location>
</feature>
<dbReference type="Proteomes" id="UP000823388">
    <property type="component" value="Chromosome 2N"/>
</dbReference>
<accession>A0A8T0VIU1</accession>
<evidence type="ECO:0000313" key="2">
    <source>
        <dbReference type="EMBL" id="KAG2635130.1"/>
    </source>
</evidence>
<evidence type="ECO:0000313" key="3">
    <source>
        <dbReference type="Proteomes" id="UP000823388"/>
    </source>
</evidence>
<evidence type="ECO:0000256" key="1">
    <source>
        <dbReference type="SAM" id="MobiDB-lite"/>
    </source>
</evidence>
<reference evidence="2 3" key="1">
    <citation type="submission" date="2020-05" db="EMBL/GenBank/DDBJ databases">
        <title>WGS assembly of Panicum virgatum.</title>
        <authorList>
            <person name="Lovell J.T."/>
            <person name="Jenkins J."/>
            <person name="Shu S."/>
            <person name="Juenger T.E."/>
            <person name="Schmutz J."/>
        </authorList>
    </citation>
    <scope>NUCLEOTIDE SEQUENCE [LARGE SCALE GENOMIC DNA]</scope>
    <source>
        <strain evidence="3">cv. AP13</strain>
    </source>
</reference>
<sequence>MRSPPATSPRPLAMPPAQEMCHHYSPVPPRNACCANARRARGAPPLASLRRRAPAPSMPSIDFSSSFKPPRREHRVGEHGAPASPPRLRLAPTMQGRGAGKMTIQQQSKLPATSHEYICLS</sequence>
<keyword evidence="3" id="KW-1185">Reference proteome</keyword>
<dbReference type="EMBL" id="CM029040">
    <property type="protein sequence ID" value="KAG2635130.1"/>
    <property type="molecule type" value="Genomic_DNA"/>
</dbReference>
<gene>
    <name evidence="2" type="ORF">PVAP13_2NG336078</name>
</gene>
<dbReference type="AlphaFoldDB" id="A0A8T0VIU1"/>
<protein>
    <submittedName>
        <fullName evidence="2">Uncharacterized protein</fullName>
    </submittedName>
</protein>
<comment type="caution">
    <text evidence="2">The sequence shown here is derived from an EMBL/GenBank/DDBJ whole genome shotgun (WGS) entry which is preliminary data.</text>
</comment>